<dbReference type="STRING" id="953739.SVEN_2081"/>
<dbReference type="KEGG" id="sve:SVEN_2081"/>
<proteinExistence type="predicted"/>
<accession>F2RKX8</accession>
<evidence type="ECO:0008006" key="3">
    <source>
        <dbReference type="Google" id="ProtNLM"/>
    </source>
</evidence>
<keyword evidence="2" id="KW-1185">Reference proteome</keyword>
<gene>
    <name evidence="1" type="ordered locus">SVEN_2081</name>
</gene>
<evidence type="ECO:0000313" key="1">
    <source>
        <dbReference type="EMBL" id="CCA55367.1"/>
    </source>
</evidence>
<dbReference type="PATRIC" id="fig|953739.5.peg.4240"/>
<dbReference type="HOGENOM" id="CLU_2959103_0_0_11"/>
<name>F2RKX8_STRVP</name>
<organism evidence="1 2">
    <name type="scientific">Streptomyces venezuelae (strain ATCC 10712 / CBS 650.69 / DSM 40230 / JCM 4526 / NBRC 13096 / PD 04745)</name>
    <dbReference type="NCBI Taxonomy" id="953739"/>
    <lineage>
        <taxon>Bacteria</taxon>
        <taxon>Bacillati</taxon>
        <taxon>Actinomycetota</taxon>
        <taxon>Actinomycetes</taxon>
        <taxon>Kitasatosporales</taxon>
        <taxon>Streptomycetaceae</taxon>
        <taxon>Streptomyces</taxon>
    </lineage>
</organism>
<dbReference type="Proteomes" id="UP000006854">
    <property type="component" value="Chromosome"/>
</dbReference>
<dbReference type="OrthoDB" id="9907752at2"/>
<dbReference type="RefSeq" id="WP_015033285.1">
    <property type="nucleotide sequence ID" value="NC_018750.1"/>
</dbReference>
<evidence type="ECO:0000313" key="2">
    <source>
        <dbReference type="Proteomes" id="UP000006854"/>
    </source>
</evidence>
<dbReference type="GeneID" id="51862654"/>
<dbReference type="AlphaFoldDB" id="F2RKX8"/>
<reference evidence="1 2" key="1">
    <citation type="journal article" date="2011" name="BMC Genomics">
        <title>Genome-wide analysis of the role of GlnR in Streptomyces venezuelae provides new insights into global nitrogen regulation in actinomycetes.</title>
        <authorList>
            <person name="Pullan S.T."/>
            <person name="Bibb M.J."/>
            <person name="Merrick M."/>
        </authorList>
    </citation>
    <scope>NUCLEOTIDE SEQUENCE [LARGE SCALE GENOMIC DNA]</scope>
    <source>
        <strain evidence="1">ATCC 10712</strain>
    </source>
</reference>
<protein>
    <recommendedName>
        <fullName evidence="3">DUF1059 domain-containing protein</fullName>
    </recommendedName>
</protein>
<sequence length="59" mass="6365">MSAYLRCPAPHCDHRVAAFGSRAAEDMTDHLVAVHKFPEVSASYQAQMLLPITGPRAAA</sequence>
<dbReference type="EMBL" id="FR845719">
    <property type="protein sequence ID" value="CCA55367.1"/>
    <property type="molecule type" value="Genomic_DNA"/>
</dbReference>